<gene>
    <name evidence="8" type="ORF">M670_01553</name>
</gene>
<accession>A0A072NQL7</accession>
<name>A0A072NQL7_SCHAZ</name>
<feature type="transmembrane region" description="Helical" evidence="6">
    <location>
        <begin position="14"/>
        <end position="38"/>
    </location>
</feature>
<dbReference type="InterPro" id="IPR052714">
    <property type="entry name" value="MFS_Exporter"/>
</dbReference>
<feature type="transmembrane region" description="Helical" evidence="6">
    <location>
        <begin position="364"/>
        <end position="382"/>
    </location>
</feature>
<dbReference type="Pfam" id="PF07690">
    <property type="entry name" value="MFS_1"/>
    <property type="match status" value="1"/>
</dbReference>
<comment type="subcellular location">
    <subcellularLocation>
        <location evidence="1">Cell membrane</location>
        <topology evidence="1">Multi-pass membrane protein</topology>
    </subcellularLocation>
</comment>
<dbReference type="RefSeq" id="WP_035194609.1">
    <property type="nucleotide sequence ID" value="NZ_JJRY01000004.1"/>
</dbReference>
<reference evidence="8 9" key="1">
    <citation type="submission" date="2014-04" db="EMBL/GenBank/DDBJ databases">
        <title>Draft genome sequence of Bacillus azotoformans MEV2011, a (co-) denitrifying strain unable to grow in the presence of oxygen.</title>
        <authorList>
            <person name="Nielsen M."/>
            <person name="Schreiber L."/>
            <person name="Finster K."/>
            <person name="Schramm A."/>
        </authorList>
    </citation>
    <scope>NUCLEOTIDE SEQUENCE [LARGE SCALE GENOMIC DNA]</scope>
    <source>
        <strain evidence="8 9">MEV2011</strain>
    </source>
</reference>
<evidence type="ECO:0000256" key="5">
    <source>
        <dbReference type="ARBA" id="ARBA00023136"/>
    </source>
</evidence>
<dbReference type="InterPro" id="IPR036259">
    <property type="entry name" value="MFS_trans_sf"/>
</dbReference>
<feature type="transmembrane region" description="Helical" evidence="6">
    <location>
        <begin position="337"/>
        <end position="358"/>
    </location>
</feature>
<keyword evidence="5 6" id="KW-0472">Membrane</keyword>
<feature type="transmembrane region" description="Helical" evidence="6">
    <location>
        <begin position="247"/>
        <end position="266"/>
    </location>
</feature>
<feature type="transmembrane region" description="Helical" evidence="6">
    <location>
        <begin position="278"/>
        <end position="295"/>
    </location>
</feature>
<dbReference type="PROSITE" id="PS50850">
    <property type="entry name" value="MFS"/>
    <property type="match status" value="1"/>
</dbReference>
<evidence type="ECO:0000256" key="3">
    <source>
        <dbReference type="ARBA" id="ARBA00022692"/>
    </source>
</evidence>
<evidence type="ECO:0000313" key="9">
    <source>
        <dbReference type="Proteomes" id="UP000027936"/>
    </source>
</evidence>
<comment type="caution">
    <text evidence="8">The sequence shown here is derived from an EMBL/GenBank/DDBJ whole genome shotgun (WGS) entry which is preliminary data.</text>
</comment>
<evidence type="ECO:0000256" key="4">
    <source>
        <dbReference type="ARBA" id="ARBA00022989"/>
    </source>
</evidence>
<dbReference type="EMBL" id="JJRY01000004">
    <property type="protein sequence ID" value="KEF39163.1"/>
    <property type="molecule type" value="Genomic_DNA"/>
</dbReference>
<dbReference type="AlphaFoldDB" id="A0A072NQL7"/>
<protein>
    <submittedName>
        <fullName evidence="8">Arabinose efflux permease family protein</fullName>
    </submittedName>
</protein>
<sequence length="409" mass="45285">MINEASERIFTKNFILLFLTNFFLFIAYYSFITALPIYVLDELKGSEAQAGLVVTMLLISAIIVRPFSGKILELFGRKETLIISLVFYLFGTIMHFWIINFYTLMALRFFHGIWFSIITTATYAIAADIVPEHRRGEGLGYFTMSMNIAIVAGPFITIVLLGHAASFQTLFILLTVLSVGTVFITAFIRVPKLEINHLQSKLKFSMNDLFEKKSIPIAVIALLLTFAYSSILSYLTIFAKSLGLLEAASYFFIVFAASMLIARPFVGRLFDKKGPTIVIYPLIILFSIGLFLLTVTKSALLLIVAAAFIGIGYGSLGPCFQTLAVQFAGKNRSGHATATYLTFFDIGIAVGAYVLGLIVSHFSYSGLFLFAGIVALSMLVLFKPVYNKSQALVEESFNETAVPLEVKMK</sequence>
<feature type="transmembrane region" description="Helical" evidence="6">
    <location>
        <begin position="105"/>
        <end position="126"/>
    </location>
</feature>
<evidence type="ECO:0000256" key="6">
    <source>
        <dbReference type="SAM" id="Phobius"/>
    </source>
</evidence>
<feature type="transmembrane region" description="Helical" evidence="6">
    <location>
        <begin position="167"/>
        <end position="188"/>
    </location>
</feature>
<dbReference type="Proteomes" id="UP000027936">
    <property type="component" value="Unassembled WGS sequence"/>
</dbReference>
<dbReference type="GO" id="GO:0005886">
    <property type="term" value="C:plasma membrane"/>
    <property type="evidence" value="ECO:0007669"/>
    <property type="project" value="UniProtKB-SubCell"/>
</dbReference>
<feature type="transmembrane region" description="Helical" evidence="6">
    <location>
        <begin position="301"/>
        <end position="325"/>
    </location>
</feature>
<keyword evidence="2" id="KW-0813">Transport</keyword>
<evidence type="ECO:0000256" key="2">
    <source>
        <dbReference type="ARBA" id="ARBA00022448"/>
    </source>
</evidence>
<keyword evidence="4 6" id="KW-1133">Transmembrane helix</keyword>
<evidence type="ECO:0000259" key="7">
    <source>
        <dbReference type="PROSITE" id="PS50850"/>
    </source>
</evidence>
<dbReference type="SUPFAM" id="SSF103473">
    <property type="entry name" value="MFS general substrate transporter"/>
    <property type="match status" value="1"/>
</dbReference>
<evidence type="ECO:0000313" key="8">
    <source>
        <dbReference type="EMBL" id="KEF39163.1"/>
    </source>
</evidence>
<feature type="domain" description="Major facilitator superfamily (MFS) profile" evidence="7">
    <location>
        <begin position="14"/>
        <end position="390"/>
    </location>
</feature>
<dbReference type="Gene3D" id="1.20.1250.20">
    <property type="entry name" value="MFS general substrate transporter like domains"/>
    <property type="match status" value="1"/>
</dbReference>
<dbReference type="GO" id="GO:0022857">
    <property type="term" value="F:transmembrane transporter activity"/>
    <property type="evidence" value="ECO:0007669"/>
    <property type="project" value="InterPro"/>
</dbReference>
<proteinExistence type="predicted"/>
<evidence type="ECO:0000256" key="1">
    <source>
        <dbReference type="ARBA" id="ARBA00004651"/>
    </source>
</evidence>
<keyword evidence="3 6" id="KW-0812">Transmembrane</keyword>
<feature type="transmembrane region" description="Helical" evidence="6">
    <location>
        <begin position="215"/>
        <end position="235"/>
    </location>
</feature>
<dbReference type="PANTHER" id="PTHR23531">
    <property type="entry name" value="QUINOLENE RESISTANCE PROTEIN NORA"/>
    <property type="match status" value="1"/>
</dbReference>
<feature type="transmembrane region" description="Helical" evidence="6">
    <location>
        <begin position="80"/>
        <end position="99"/>
    </location>
</feature>
<organism evidence="8 9">
    <name type="scientific">Schinkia azotoformans MEV2011</name>
    <dbReference type="NCBI Taxonomy" id="1348973"/>
    <lineage>
        <taxon>Bacteria</taxon>
        <taxon>Bacillati</taxon>
        <taxon>Bacillota</taxon>
        <taxon>Bacilli</taxon>
        <taxon>Bacillales</taxon>
        <taxon>Bacillaceae</taxon>
        <taxon>Calidifontibacillus/Schinkia group</taxon>
        <taxon>Schinkia</taxon>
    </lineage>
</organism>
<dbReference type="OrthoDB" id="9814001at2"/>
<dbReference type="PROSITE" id="PS00216">
    <property type="entry name" value="SUGAR_TRANSPORT_1"/>
    <property type="match status" value="1"/>
</dbReference>
<dbReference type="CDD" id="cd17489">
    <property type="entry name" value="MFS_YfcJ_like"/>
    <property type="match status" value="1"/>
</dbReference>
<feature type="transmembrane region" description="Helical" evidence="6">
    <location>
        <begin position="50"/>
        <end position="68"/>
    </location>
</feature>
<dbReference type="InterPro" id="IPR020846">
    <property type="entry name" value="MFS_dom"/>
</dbReference>
<feature type="transmembrane region" description="Helical" evidence="6">
    <location>
        <begin position="138"/>
        <end position="161"/>
    </location>
</feature>
<dbReference type="InterPro" id="IPR005829">
    <property type="entry name" value="Sugar_transporter_CS"/>
</dbReference>
<dbReference type="PATRIC" id="fig|1348973.3.peg.1516"/>
<dbReference type="PANTHER" id="PTHR23531:SF2">
    <property type="entry name" value="PERMEASE"/>
    <property type="match status" value="1"/>
</dbReference>
<dbReference type="InterPro" id="IPR011701">
    <property type="entry name" value="MFS"/>
</dbReference>